<keyword evidence="4" id="KW-1185">Reference proteome</keyword>
<dbReference type="GO" id="GO:0000981">
    <property type="term" value="F:DNA-binding transcription factor activity, RNA polymerase II-specific"/>
    <property type="evidence" value="ECO:0007669"/>
    <property type="project" value="InterPro"/>
</dbReference>
<dbReference type="PROSITE" id="PS00463">
    <property type="entry name" value="ZN2_CY6_FUNGAL_1"/>
    <property type="match status" value="1"/>
</dbReference>
<proteinExistence type="predicted"/>
<name>A0A1Y2CEW9_9FUNG</name>
<protein>
    <recommendedName>
        <fullName evidence="2">Zn(2)-C6 fungal-type domain-containing protein</fullName>
    </recommendedName>
</protein>
<dbReference type="InterPro" id="IPR036864">
    <property type="entry name" value="Zn2-C6_fun-type_DNA-bd_sf"/>
</dbReference>
<dbReference type="GO" id="GO:0008270">
    <property type="term" value="F:zinc ion binding"/>
    <property type="evidence" value="ECO:0007669"/>
    <property type="project" value="InterPro"/>
</dbReference>
<evidence type="ECO:0000313" key="4">
    <source>
        <dbReference type="Proteomes" id="UP000193642"/>
    </source>
</evidence>
<dbReference type="InterPro" id="IPR001138">
    <property type="entry name" value="Zn2Cys6_DnaBD"/>
</dbReference>
<evidence type="ECO:0000259" key="2">
    <source>
        <dbReference type="PROSITE" id="PS50048"/>
    </source>
</evidence>
<dbReference type="SUPFAM" id="SSF57701">
    <property type="entry name" value="Zn2/Cys6 DNA-binding domain"/>
    <property type="match status" value="1"/>
</dbReference>
<evidence type="ECO:0000256" key="1">
    <source>
        <dbReference type="SAM" id="MobiDB-lite"/>
    </source>
</evidence>
<gene>
    <name evidence="3" type="ORF">BCR33DRAFT_716791</name>
</gene>
<reference evidence="3 4" key="1">
    <citation type="submission" date="2016-07" db="EMBL/GenBank/DDBJ databases">
        <title>Pervasive Adenine N6-methylation of Active Genes in Fungi.</title>
        <authorList>
            <consortium name="DOE Joint Genome Institute"/>
            <person name="Mondo S.J."/>
            <person name="Dannebaum R.O."/>
            <person name="Kuo R.C."/>
            <person name="Labutti K."/>
            <person name="Haridas S."/>
            <person name="Kuo A."/>
            <person name="Salamov A."/>
            <person name="Ahrendt S.R."/>
            <person name="Lipzen A."/>
            <person name="Sullivan W."/>
            <person name="Andreopoulos W.B."/>
            <person name="Clum A."/>
            <person name="Lindquist E."/>
            <person name="Daum C."/>
            <person name="Ramamoorthy G.K."/>
            <person name="Gryganskyi A."/>
            <person name="Culley D."/>
            <person name="Magnuson J.K."/>
            <person name="James T.Y."/>
            <person name="O'Malley M.A."/>
            <person name="Stajich J.E."/>
            <person name="Spatafora J.W."/>
            <person name="Visel A."/>
            <person name="Grigoriev I.V."/>
        </authorList>
    </citation>
    <scope>NUCLEOTIDE SEQUENCE [LARGE SCALE GENOMIC DNA]</scope>
    <source>
        <strain evidence="3 4">JEL800</strain>
    </source>
</reference>
<accession>A0A1Y2CEW9</accession>
<comment type="caution">
    <text evidence="3">The sequence shown here is derived from an EMBL/GenBank/DDBJ whole genome shotgun (WGS) entry which is preliminary data.</text>
</comment>
<dbReference type="Proteomes" id="UP000193642">
    <property type="component" value="Unassembled WGS sequence"/>
</dbReference>
<organism evidence="3 4">
    <name type="scientific">Rhizoclosmatium globosum</name>
    <dbReference type="NCBI Taxonomy" id="329046"/>
    <lineage>
        <taxon>Eukaryota</taxon>
        <taxon>Fungi</taxon>
        <taxon>Fungi incertae sedis</taxon>
        <taxon>Chytridiomycota</taxon>
        <taxon>Chytridiomycota incertae sedis</taxon>
        <taxon>Chytridiomycetes</taxon>
        <taxon>Chytridiales</taxon>
        <taxon>Chytriomycetaceae</taxon>
        <taxon>Rhizoclosmatium</taxon>
    </lineage>
</organism>
<evidence type="ECO:0000313" key="3">
    <source>
        <dbReference type="EMBL" id="ORY44845.1"/>
    </source>
</evidence>
<dbReference type="AlphaFoldDB" id="A0A1Y2CEW9"/>
<feature type="compositionally biased region" description="Polar residues" evidence="1">
    <location>
        <begin position="61"/>
        <end position="76"/>
    </location>
</feature>
<dbReference type="SMART" id="SM00066">
    <property type="entry name" value="GAL4"/>
    <property type="match status" value="1"/>
</dbReference>
<dbReference type="PROSITE" id="PS50048">
    <property type="entry name" value="ZN2_CY6_FUNGAL_2"/>
    <property type="match status" value="1"/>
</dbReference>
<feature type="region of interest" description="Disordered" evidence="1">
    <location>
        <begin position="16"/>
        <end position="105"/>
    </location>
</feature>
<feature type="domain" description="Zn(2)-C6 fungal-type" evidence="2">
    <location>
        <begin position="4"/>
        <end position="38"/>
    </location>
</feature>
<sequence length="431" mass="49131">MTHACLRCRRGRRRCQPGPNGSACERCSRHGKQDQCSYKDVGQVRQPQRHSKTNDADETHPPQTLPDSSPSATGTPVPSIRQPFDMPSLSPDFLTQPPLSKSATPVPHSIQLLQPYFVFKQCSTFSVTCTSSASLNQLLLTLDTSLAHCEQNNWITEDPDMMPTNLTNEGLTAPLLQSWMENAVFNILYTHSIAEIDSLRIPTLETVQAYYNIYLYATFLEMALQMIKQLRLDVDPDYSPWINHLNLAPRQKEEGDGHFGHPHWEIRKFNAIPPISVDELFLSQSWPSLLTPWAIHATIPENFLLLALSPENTLQLLITIPQPGPTLHPTPRHNCLFYKHVLASAHRITSLFSFFRNISTGDLKHLLQEGEHSYHKPDYYSVYALFEAVCVFWFMACRMNPLWWNLISRGECDRKSCRRFVKAMEKDSAGL</sequence>
<dbReference type="EMBL" id="MCGO01000021">
    <property type="protein sequence ID" value="ORY44845.1"/>
    <property type="molecule type" value="Genomic_DNA"/>
</dbReference>